<feature type="chain" id="PRO_5047523834" evidence="2">
    <location>
        <begin position="27"/>
        <end position="295"/>
    </location>
</feature>
<sequence>MNMIVKQFLKWVAALFLIAFSHFAYAQNAATEAEMKAAFDEAKKVMQAGPAEIKLIDQAVLKVPAGQFFVPMPAAGRIMRAMGNSSIESLIGAIFPEQGDWMIVAEYEKSGYIKDDDAKDWNADDLLKSLREGTEEGNKERVQRGIPEMQLVGWAEKPNYDAATHRLVWSAITKDKQANNDNQGVNYNTYALGREGYISLNLVTALNDLPQQKAIAKDLLGHLEFTDGKRYSDFNVSTDKVAEYGLAALIGGVAAKKLGLFALIFAFLAKFAKLALVAVVGLGALVAKLFGHKKA</sequence>
<dbReference type="InterPro" id="IPR018682">
    <property type="entry name" value="DUF2167_membr"/>
</dbReference>
<keyword evidence="1" id="KW-1133">Transmembrane helix</keyword>
<evidence type="ECO:0000256" key="2">
    <source>
        <dbReference type="SAM" id="SignalP"/>
    </source>
</evidence>
<evidence type="ECO:0000256" key="1">
    <source>
        <dbReference type="SAM" id="Phobius"/>
    </source>
</evidence>
<evidence type="ECO:0000313" key="4">
    <source>
        <dbReference type="Proteomes" id="UP000646911"/>
    </source>
</evidence>
<evidence type="ECO:0000313" key="3">
    <source>
        <dbReference type="EMBL" id="MBC3906703.1"/>
    </source>
</evidence>
<accession>A0ABR6Z4H9</accession>
<gene>
    <name evidence="3" type="ORF">H8L47_03935</name>
</gene>
<name>A0ABR6Z4H9_9BURK</name>
<proteinExistence type="predicted"/>
<dbReference type="Pfam" id="PF09935">
    <property type="entry name" value="DUF2167"/>
    <property type="match status" value="1"/>
</dbReference>
<dbReference type="EMBL" id="JACOFX010000001">
    <property type="protein sequence ID" value="MBC3906703.1"/>
    <property type="molecule type" value="Genomic_DNA"/>
</dbReference>
<feature type="signal peptide" evidence="2">
    <location>
        <begin position="1"/>
        <end position="26"/>
    </location>
</feature>
<reference evidence="3 4" key="1">
    <citation type="submission" date="2020-08" db="EMBL/GenBank/DDBJ databases">
        <title>Novel species isolated from subtropical streams in China.</title>
        <authorList>
            <person name="Lu H."/>
        </authorList>
    </citation>
    <scope>NUCLEOTIDE SEQUENCE [LARGE SCALE GENOMIC DNA]</scope>
    <source>
        <strain evidence="3 4">NL8W</strain>
    </source>
</reference>
<protein>
    <submittedName>
        <fullName evidence="3">DUF2167 domain-containing protein</fullName>
    </submittedName>
</protein>
<comment type="caution">
    <text evidence="3">The sequence shown here is derived from an EMBL/GenBank/DDBJ whole genome shotgun (WGS) entry which is preliminary data.</text>
</comment>
<organism evidence="3 4">
    <name type="scientific">Undibacterium umbellatum</name>
    <dbReference type="NCBI Taxonomy" id="2762300"/>
    <lineage>
        <taxon>Bacteria</taxon>
        <taxon>Pseudomonadati</taxon>
        <taxon>Pseudomonadota</taxon>
        <taxon>Betaproteobacteria</taxon>
        <taxon>Burkholderiales</taxon>
        <taxon>Oxalobacteraceae</taxon>
        <taxon>Undibacterium</taxon>
    </lineage>
</organism>
<keyword evidence="1" id="KW-0812">Transmembrane</keyword>
<keyword evidence="4" id="KW-1185">Reference proteome</keyword>
<keyword evidence="2" id="KW-0732">Signal</keyword>
<keyword evidence="1" id="KW-0472">Membrane</keyword>
<dbReference type="Proteomes" id="UP000646911">
    <property type="component" value="Unassembled WGS sequence"/>
</dbReference>
<feature type="transmembrane region" description="Helical" evidence="1">
    <location>
        <begin position="274"/>
        <end position="291"/>
    </location>
</feature>